<evidence type="ECO:0000256" key="1">
    <source>
        <dbReference type="SAM" id="Phobius"/>
    </source>
</evidence>
<protein>
    <submittedName>
        <fullName evidence="3">Permeases of the major facilitator superfamily</fullName>
    </submittedName>
</protein>
<feature type="transmembrane region" description="Helical" evidence="1">
    <location>
        <begin position="140"/>
        <end position="162"/>
    </location>
</feature>
<dbReference type="Gene3D" id="1.20.1250.20">
    <property type="entry name" value="MFS general substrate transporter like domains"/>
    <property type="match status" value="2"/>
</dbReference>
<feature type="transmembrane region" description="Helical" evidence="1">
    <location>
        <begin position="174"/>
        <end position="192"/>
    </location>
</feature>
<sequence length="406" mass="43396">MKAITRPAVHYGWIIVLAGCLSIFAAIGLGRFSIGMLLPAMGSSLHLSYSQMGLVCTCNFIGYLAAVLFCGRLQAVLGARRLIPLALVLVSISMMLIGLARDLPAVALLYTLTGIGSGAANIPVMGLVSAWFVSRLRGRAAGFIVTGSGFAILLAGQLIPFFNALRPEGWRLSWFVLGAIVLVIAVFSLVILRNRPQDIGLQPVGADKGPAGEELRPGFRPFNKKVILNCGLIYFIFGCTYVIYVTFIVTVLVQEHGFSEAAAGSFWSWVGFLSLFSGPVFGTLSDRLGRRIGLMIVFSIQTLAYLLIGLKLPNIALFLSIGSFGIVAWSIPSIMIALIGDLVGVYNTVRVFGFITFLLGIGQVIGPFFAGLLAERTGDFSVVFLMAAGMTSVAVLLASRLQVDVE</sequence>
<dbReference type="PROSITE" id="PS50850">
    <property type="entry name" value="MFS"/>
    <property type="match status" value="1"/>
</dbReference>
<feature type="transmembrane region" description="Helical" evidence="1">
    <location>
        <begin position="82"/>
        <end position="101"/>
    </location>
</feature>
<reference evidence="3" key="1">
    <citation type="submission" date="2018-06" db="EMBL/GenBank/DDBJ databases">
        <authorList>
            <person name="Zhirakovskaya E."/>
        </authorList>
    </citation>
    <scope>NUCLEOTIDE SEQUENCE</scope>
</reference>
<dbReference type="InterPro" id="IPR010645">
    <property type="entry name" value="MFS_4"/>
</dbReference>
<dbReference type="EMBL" id="UOEY01000013">
    <property type="protein sequence ID" value="VAW35307.1"/>
    <property type="molecule type" value="Genomic_DNA"/>
</dbReference>
<dbReference type="PANTHER" id="PTHR23537:SF1">
    <property type="entry name" value="SUGAR TRANSPORTER"/>
    <property type="match status" value="1"/>
</dbReference>
<keyword evidence="1" id="KW-0812">Transmembrane</keyword>
<dbReference type="Pfam" id="PF06779">
    <property type="entry name" value="MFS_4"/>
    <property type="match status" value="1"/>
</dbReference>
<dbReference type="InterPro" id="IPR020846">
    <property type="entry name" value="MFS_dom"/>
</dbReference>
<evidence type="ECO:0000313" key="3">
    <source>
        <dbReference type="EMBL" id="VAW35307.1"/>
    </source>
</evidence>
<feature type="transmembrane region" description="Helical" evidence="1">
    <location>
        <begin position="12"/>
        <end position="32"/>
    </location>
</feature>
<dbReference type="AlphaFoldDB" id="A0A3B0VAT7"/>
<feature type="transmembrane region" description="Helical" evidence="1">
    <location>
        <begin position="292"/>
        <end position="310"/>
    </location>
</feature>
<organism evidence="3">
    <name type="scientific">hydrothermal vent metagenome</name>
    <dbReference type="NCBI Taxonomy" id="652676"/>
    <lineage>
        <taxon>unclassified sequences</taxon>
        <taxon>metagenomes</taxon>
        <taxon>ecological metagenomes</taxon>
    </lineage>
</organism>
<feature type="transmembrane region" description="Helical" evidence="1">
    <location>
        <begin position="107"/>
        <end position="133"/>
    </location>
</feature>
<feature type="transmembrane region" description="Helical" evidence="1">
    <location>
        <begin position="266"/>
        <end position="285"/>
    </location>
</feature>
<feature type="transmembrane region" description="Helical" evidence="1">
    <location>
        <begin position="226"/>
        <end position="254"/>
    </location>
</feature>
<dbReference type="PANTHER" id="PTHR23537">
    <property type="match status" value="1"/>
</dbReference>
<proteinExistence type="predicted"/>
<name>A0A3B0VAT7_9ZZZZ</name>
<feature type="transmembrane region" description="Helical" evidence="1">
    <location>
        <begin position="316"/>
        <end position="339"/>
    </location>
</feature>
<dbReference type="GO" id="GO:0022857">
    <property type="term" value="F:transmembrane transporter activity"/>
    <property type="evidence" value="ECO:0007669"/>
    <property type="project" value="InterPro"/>
</dbReference>
<feature type="domain" description="Major facilitator superfamily (MFS) profile" evidence="2">
    <location>
        <begin position="14"/>
        <end position="406"/>
    </location>
</feature>
<dbReference type="SUPFAM" id="SSF103473">
    <property type="entry name" value="MFS general substrate transporter"/>
    <property type="match status" value="1"/>
</dbReference>
<keyword evidence="1" id="KW-0472">Membrane</keyword>
<dbReference type="InterPro" id="IPR036259">
    <property type="entry name" value="MFS_trans_sf"/>
</dbReference>
<feature type="transmembrane region" description="Helical" evidence="1">
    <location>
        <begin position="52"/>
        <end position="70"/>
    </location>
</feature>
<feature type="transmembrane region" description="Helical" evidence="1">
    <location>
        <begin position="351"/>
        <end position="374"/>
    </location>
</feature>
<keyword evidence="1" id="KW-1133">Transmembrane helix</keyword>
<dbReference type="GO" id="GO:0005886">
    <property type="term" value="C:plasma membrane"/>
    <property type="evidence" value="ECO:0007669"/>
    <property type="project" value="TreeGrafter"/>
</dbReference>
<evidence type="ECO:0000259" key="2">
    <source>
        <dbReference type="PROSITE" id="PS50850"/>
    </source>
</evidence>
<accession>A0A3B0VAT7</accession>
<gene>
    <name evidence="3" type="ORF">MNBD_DELTA04-534</name>
</gene>
<dbReference type="PROSITE" id="PS51257">
    <property type="entry name" value="PROKAR_LIPOPROTEIN"/>
    <property type="match status" value="1"/>
</dbReference>
<feature type="transmembrane region" description="Helical" evidence="1">
    <location>
        <begin position="380"/>
        <end position="398"/>
    </location>
</feature>